<keyword evidence="1" id="KW-0805">Transcription regulation</keyword>
<dbReference type="GO" id="GO:0003700">
    <property type="term" value="F:DNA-binding transcription factor activity"/>
    <property type="evidence" value="ECO:0007669"/>
    <property type="project" value="InterPro"/>
</dbReference>
<organism evidence="5 6">
    <name type="scientific">Pseudoglutamicibacter cumminsii</name>
    <dbReference type="NCBI Taxonomy" id="156979"/>
    <lineage>
        <taxon>Bacteria</taxon>
        <taxon>Bacillati</taxon>
        <taxon>Actinomycetota</taxon>
        <taxon>Actinomycetes</taxon>
        <taxon>Micrococcales</taxon>
        <taxon>Micrococcaceae</taxon>
        <taxon>Pseudoglutamicibacter</taxon>
    </lineage>
</organism>
<dbReference type="Gene3D" id="1.10.10.10">
    <property type="entry name" value="Winged helix-like DNA-binding domain superfamily/Winged helix DNA-binding domain"/>
    <property type="match status" value="1"/>
</dbReference>
<comment type="caution">
    <text evidence="5">The sequence shown here is derived from an EMBL/GenBank/DDBJ whole genome shotgun (WGS) entry which is preliminary data.</text>
</comment>
<protein>
    <submittedName>
        <fullName evidence="5">GntR family transcriptional regulator</fullName>
    </submittedName>
</protein>
<dbReference type="AlphaFoldDB" id="A0AAP4C712"/>
<dbReference type="SMART" id="SM00895">
    <property type="entry name" value="FCD"/>
    <property type="match status" value="1"/>
</dbReference>
<keyword evidence="3" id="KW-0804">Transcription</keyword>
<sequence length="222" mass="24569">MAKLVGPAARIAAYERLRELVLTDPEVQGTFLTEATLVERLGLSRTPIREALIMLAADEFVELIPHRGAYVPPTTAKNVRDTFAMRSLIEEHCARATIAADTVPRAAMRTLLAEQEALDIATANRKEFISIDQAFHAALVNAADNAVMSQMYHKLRVTHMRFGISAAMNEGRFQEVLREHHAIFDALDAGDADAAVAAIREHITITRDILLGQLDRGKSFPW</sequence>
<dbReference type="PANTHER" id="PTHR43537:SF24">
    <property type="entry name" value="GLUCONATE OPERON TRANSCRIPTIONAL REPRESSOR"/>
    <property type="match status" value="1"/>
</dbReference>
<gene>
    <name evidence="5" type="ORF">QP116_04880</name>
</gene>
<reference evidence="5" key="1">
    <citation type="submission" date="2023-05" db="EMBL/GenBank/DDBJ databases">
        <title>Cataloging the Phylogenetic Diversity of Human Bladder Bacteria.</title>
        <authorList>
            <person name="Du J."/>
        </authorList>
    </citation>
    <scope>NUCLEOTIDE SEQUENCE</scope>
    <source>
        <strain evidence="5">UMB9978</strain>
    </source>
</reference>
<dbReference type="Gene3D" id="1.20.120.530">
    <property type="entry name" value="GntR ligand-binding domain-like"/>
    <property type="match status" value="1"/>
</dbReference>
<dbReference type="InterPro" id="IPR011711">
    <property type="entry name" value="GntR_C"/>
</dbReference>
<dbReference type="Proteomes" id="UP001240483">
    <property type="component" value="Unassembled WGS sequence"/>
</dbReference>
<dbReference type="Pfam" id="PF07729">
    <property type="entry name" value="FCD"/>
    <property type="match status" value="1"/>
</dbReference>
<evidence type="ECO:0000256" key="1">
    <source>
        <dbReference type="ARBA" id="ARBA00023015"/>
    </source>
</evidence>
<dbReference type="SUPFAM" id="SSF46785">
    <property type="entry name" value="Winged helix' DNA-binding domain"/>
    <property type="match status" value="1"/>
</dbReference>
<dbReference type="PROSITE" id="PS50949">
    <property type="entry name" value="HTH_GNTR"/>
    <property type="match status" value="1"/>
</dbReference>
<feature type="domain" description="HTH gntR-type" evidence="4">
    <location>
        <begin position="7"/>
        <end position="74"/>
    </location>
</feature>
<dbReference type="PANTHER" id="PTHR43537">
    <property type="entry name" value="TRANSCRIPTIONAL REGULATOR, GNTR FAMILY"/>
    <property type="match status" value="1"/>
</dbReference>
<proteinExistence type="predicted"/>
<dbReference type="InterPro" id="IPR008920">
    <property type="entry name" value="TF_FadR/GntR_C"/>
</dbReference>
<name>A0AAP4C712_9MICC</name>
<evidence type="ECO:0000256" key="3">
    <source>
        <dbReference type="ARBA" id="ARBA00023163"/>
    </source>
</evidence>
<evidence type="ECO:0000313" key="6">
    <source>
        <dbReference type="Proteomes" id="UP001240483"/>
    </source>
</evidence>
<keyword evidence="2" id="KW-0238">DNA-binding</keyword>
<dbReference type="EMBL" id="JASODW010000004">
    <property type="protein sequence ID" value="MDK6275075.1"/>
    <property type="molecule type" value="Genomic_DNA"/>
</dbReference>
<dbReference type="SUPFAM" id="SSF48008">
    <property type="entry name" value="GntR ligand-binding domain-like"/>
    <property type="match status" value="1"/>
</dbReference>
<dbReference type="InterPro" id="IPR036390">
    <property type="entry name" value="WH_DNA-bd_sf"/>
</dbReference>
<dbReference type="RefSeq" id="WP_260076803.1">
    <property type="nucleotide sequence ID" value="NZ_CALUAG010000013.1"/>
</dbReference>
<dbReference type="InterPro" id="IPR000524">
    <property type="entry name" value="Tscrpt_reg_HTH_GntR"/>
</dbReference>
<dbReference type="GO" id="GO:0003677">
    <property type="term" value="F:DNA binding"/>
    <property type="evidence" value="ECO:0007669"/>
    <property type="project" value="UniProtKB-KW"/>
</dbReference>
<evidence type="ECO:0000259" key="4">
    <source>
        <dbReference type="PROSITE" id="PS50949"/>
    </source>
</evidence>
<dbReference type="SMART" id="SM00345">
    <property type="entry name" value="HTH_GNTR"/>
    <property type="match status" value="1"/>
</dbReference>
<evidence type="ECO:0000256" key="2">
    <source>
        <dbReference type="ARBA" id="ARBA00023125"/>
    </source>
</evidence>
<dbReference type="InterPro" id="IPR036388">
    <property type="entry name" value="WH-like_DNA-bd_sf"/>
</dbReference>
<accession>A0AAP4C712</accession>
<dbReference type="Pfam" id="PF00392">
    <property type="entry name" value="GntR"/>
    <property type="match status" value="1"/>
</dbReference>
<evidence type="ECO:0000313" key="5">
    <source>
        <dbReference type="EMBL" id="MDK6275075.1"/>
    </source>
</evidence>